<evidence type="ECO:0000256" key="3">
    <source>
        <dbReference type="ARBA" id="ARBA00007487"/>
    </source>
</evidence>
<dbReference type="InterPro" id="IPR036451">
    <property type="entry name" value="CblAdoTrfase-like_sf"/>
</dbReference>
<protein>
    <recommendedName>
        <fullName evidence="5 15">Corrinoid adenosyltransferase</fullName>
        <ecNumber evidence="4 15">2.5.1.17</ecNumber>
    </recommendedName>
    <alternativeName>
        <fullName evidence="10 15">Cob(II)alamin adenosyltransferase</fullName>
    </alternativeName>
    <alternativeName>
        <fullName evidence="12 15">Cob(II)yrinic acid a,c-diamide adenosyltransferase</fullName>
    </alternativeName>
    <alternativeName>
        <fullName evidence="11 15">Cobinamide/cobalamin adenosyltransferase</fullName>
    </alternativeName>
</protein>
<dbReference type="FunFam" id="1.20.1200.10:FF:000003">
    <property type="entry name" value="ATP:cob(I)alamin adenosyltransferase"/>
    <property type="match status" value="1"/>
</dbReference>
<dbReference type="InterPro" id="IPR029499">
    <property type="entry name" value="PduO-typ"/>
</dbReference>
<feature type="domain" description="Cobalamin adenosyltransferase-like" evidence="16">
    <location>
        <begin position="7"/>
        <end position="172"/>
    </location>
</feature>
<dbReference type="GO" id="GO:0005524">
    <property type="term" value="F:ATP binding"/>
    <property type="evidence" value="ECO:0007669"/>
    <property type="project" value="UniProtKB-UniRule"/>
</dbReference>
<evidence type="ECO:0000256" key="1">
    <source>
        <dbReference type="ARBA" id="ARBA00004496"/>
    </source>
</evidence>
<evidence type="ECO:0000256" key="2">
    <source>
        <dbReference type="ARBA" id="ARBA00005121"/>
    </source>
</evidence>
<dbReference type="OrthoDB" id="9778896at2"/>
<comment type="pathway">
    <text evidence="2 15">Cofactor biosynthesis; adenosylcobalamin biosynthesis; adenosylcobalamin from cob(II)yrinate a,c-diamide: step 2/7.</text>
</comment>
<evidence type="ECO:0000256" key="8">
    <source>
        <dbReference type="ARBA" id="ARBA00022741"/>
    </source>
</evidence>
<evidence type="ECO:0000256" key="7">
    <source>
        <dbReference type="ARBA" id="ARBA00022679"/>
    </source>
</evidence>
<dbReference type="Gene3D" id="1.20.1200.10">
    <property type="entry name" value="Cobalamin adenosyltransferase-like"/>
    <property type="match status" value="1"/>
</dbReference>
<organism evidence="17 18">
    <name type="scientific">Candidatus Finniella inopinata</name>
    <dbReference type="NCBI Taxonomy" id="1696036"/>
    <lineage>
        <taxon>Bacteria</taxon>
        <taxon>Pseudomonadati</taxon>
        <taxon>Pseudomonadota</taxon>
        <taxon>Alphaproteobacteria</taxon>
        <taxon>Holosporales</taxon>
        <taxon>Candidatus Paracaedibacteraceae</taxon>
        <taxon>Candidatus Finniella</taxon>
    </lineage>
</organism>
<dbReference type="RefSeq" id="WP_130153136.1">
    <property type="nucleotide sequence ID" value="NZ_SCFB01000001.1"/>
</dbReference>
<evidence type="ECO:0000256" key="5">
    <source>
        <dbReference type="ARBA" id="ARBA00020963"/>
    </source>
</evidence>
<dbReference type="UniPathway" id="UPA00148">
    <property type="reaction ID" value="UER00233"/>
</dbReference>
<evidence type="ECO:0000256" key="13">
    <source>
        <dbReference type="ARBA" id="ARBA00048555"/>
    </source>
</evidence>
<keyword evidence="18" id="KW-1185">Reference proteome</keyword>
<comment type="catalytic activity">
    <reaction evidence="13 15">
        <text>2 cob(II)yrinate a,c diamide + reduced [electron-transfer flavoprotein] + 2 ATP = 2 adenosylcob(III)yrinate a,c-diamide + 2 triphosphate + oxidized [electron-transfer flavoprotein] + 3 H(+)</text>
        <dbReference type="Rhea" id="RHEA:11528"/>
        <dbReference type="Rhea" id="RHEA-COMP:10685"/>
        <dbReference type="Rhea" id="RHEA-COMP:10686"/>
        <dbReference type="ChEBI" id="CHEBI:15378"/>
        <dbReference type="ChEBI" id="CHEBI:18036"/>
        <dbReference type="ChEBI" id="CHEBI:30616"/>
        <dbReference type="ChEBI" id="CHEBI:57692"/>
        <dbReference type="ChEBI" id="CHEBI:58307"/>
        <dbReference type="ChEBI" id="CHEBI:58503"/>
        <dbReference type="ChEBI" id="CHEBI:58537"/>
        <dbReference type="EC" id="2.5.1.17"/>
    </reaction>
</comment>
<accession>A0A4Q7DJI3</accession>
<evidence type="ECO:0000256" key="9">
    <source>
        <dbReference type="ARBA" id="ARBA00022840"/>
    </source>
</evidence>
<dbReference type="EC" id="2.5.1.17" evidence="4 15"/>
<evidence type="ECO:0000259" key="16">
    <source>
        <dbReference type="Pfam" id="PF01923"/>
    </source>
</evidence>
<dbReference type="InterPro" id="IPR016030">
    <property type="entry name" value="CblAdoTrfase-like"/>
</dbReference>
<comment type="catalytic activity">
    <reaction evidence="14 15">
        <text>2 cob(II)alamin + reduced [electron-transfer flavoprotein] + 2 ATP = 2 adenosylcob(III)alamin + 2 triphosphate + oxidized [electron-transfer flavoprotein] + 3 H(+)</text>
        <dbReference type="Rhea" id="RHEA:28671"/>
        <dbReference type="Rhea" id="RHEA-COMP:10685"/>
        <dbReference type="Rhea" id="RHEA-COMP:10686"/>
        <dbReference type="ChEBI" id="CHEBI:15378"/>
        <dbReference type="ChEBI" id="CHEBI:16304"/>
        <dbReference type="ChEBI" id="CHEBI:18036"/>
        <dbReference type="ChEBI" id="CHEBI:18408"/>
        <dbReference type="ChEBI" id="CHEBI:30616"/>
        <dbReference type="ChEBI" id="CHEBI:57692"/>
        <dbReference type="ChEBI" id="CHEBI:58307"/>
        <dbReference type="EC" id="2.5.1.17"/>
    </reaction>
</comment>
<dbReference type="GO" id="GO:0005737">
    <property type="term" value="C:cytoplasm"/>
    <property type="evidence" value="ECO:0007669"/>
    <property type="project" value="UniProtKB-SubCell"/>
</dbReference>
<evidence type="ECO:0000256" key="10">
    <source>
        <dbReference type="ARBA" id="ARBA00031529"/>
    </source>
</evidence>
<dbReference type="PANTHER" id="PTHR12213:SF0">
    <property type="entry name" value="CORRINOID ADENOSYLTRANSFERASE MMAB"/>
    <property type="match status" value="1"/>
</dbReference>
<name>A0A4Q7DJI3_9PROT</name>
<keyword evidence="6" id="KW-0963">Cytoplasm</keyword>
<evidence type="ECO:0000256" key="14">
    <source>
        <dbReference type="ARBA" id="ARBA00048692"/>
    </source>
</evidence>
<dbReference type="NCBIfam" id="TIGR00636">
    <property type="entry name" value="PduO_Nterm"/>
    <property type="match status" value="1"/>
</dbReference>
<keyword evidence="7 15" id="KW-0808">Transferase</keyword>
<dbReference type="SUPFAM" id="SSF89028">
    <property type="entry name" value="Cobalamin adenosyltransferase-like"/>
    <property type="match status" value="1"/>
</dbReference>
<evidence type="ECO:0000256" key="15">
    <source>
        <dbReference type="RuleBase" id="RU366026"/>
    </source>
</evidence>
<keyword evidence="9 15" id="KW-0067">ATP-binding</keyword>
<proteinExistence type="inferred from homology"/>
<evidence type="ECO:0000313" key="18">
    <source>
        <dbReference type="Proteomes" id="UP000293550"/>
    </source>
</evidence>
<dbReference type="GO" id="GO:0009236">
    <property type="term" value="P:cobalamin biosynthetic process"/>
    <property type="evidence" value="ECO:0007669"/>
    <property type="project" value="UniProtKB-UniRule"/>
</dbReference>
<dbReference type="Proteomes" id="UP000293550">
    <property type="component" value="Unassembled WGS sequence"/>
</dbReference>
<keyword evidence="8 15" id="KW-0547">Nucleotide-binding</keyword>
<sequence length="189" mass="20770">MVQLTRIYTKSGDKGKTGLGNDERVYKNSARIEAIGEVDETNAAVGWALEFCAGNLKNLLLRIQNDLFDVGADLCVPEPAETSTTHRLTVTSAQVDYLEHQIDELNARLSPLTSFVLPGGSKASAALHLARTVSRRAERGIVTLSLAEKLNPEIMRYLNRLSDLLFVMARFVNTEEGQGDVLWVPGANR</sequence>
<comment type="similarity">
    <text evidence="3 15">Belongs to the Cob(I)alamin adenosyltransferase family.</text>
</comment>
<comment type="caution">
    <text evidence="17">The sequence shown here is derived from an EMBL/GenBank/DDBJ whole genome shotgun (WGS) entry which is preliminary data.</text>
</comment>
<dbReference type="EMBL" id="SCFB01000001">
    <property type="protein sequence ID" value="RZI47023.1"/>
    <property type="molecule type" value="Genomic_DNA"/>
</dbReference>
<dbReference type="PANTHER" id="PTHR12213">
    <property type="entry name" value="CORRINOID ADENOSYLTRANSFERASE"/>
    <property type="match status" value="1"/>
</dbReference>
<comment type="subcellular location">
    <subcellularLocation>
        <location evidence="1">Cytoplasm</location>
    </subcellularLocation>
</comment>
<evidence type="ECO:0000313" key="17">
    <source>
        <dbReference type="EMBL" id="RZI47023.1"/>
    </source>
</evidence>
<dbReference type="GO" id="GO:0008817">
    <property type="term" value="F:corrinoid adenosyltransferase activity"/>
    <property type="evidence" value="ECO:0007669"/>
    <property type="project" value="UniProtKB-UniRule"/>
</dbReference>
<evidence type="ECO:0000256" key="4">
    <source>
        <dbReference type="ARBA" id="ARBA00012454"/>
    </source>
</evidence>
<evidence type="ECO:0000256" key="12">
    <source>
        <dbReference type="ARBA" id="ARBA00033354"/>
    </source>
</evidence>
<keyword evidence="15" id="KW-0169">Cobalamin biosynthesis</keyword>
<evidence type="ECO:0000256" key="11">
    <source>
        <dbReference type="ARBA" id="ARBA00033334"/>
    </source>
</evidence>
<reference evidence="17 18" key="1">
    <citation type="submission" date="2018-10" db="EMBL/GenBank/DDBJ databases">
        <title>An updated phylogeny of the Alphaproteobacteria reveals that the parasitic Rickettsiales and Holosporales have independent origins.</title>
        <authorList>
            <person name="Munoz-Gomez S.A."/>
            <person name="Hess S."/>
            <person name="Burger G."/>
            <person name="Lang B.F."/>
            <person name="Susko E."/>
            <person name="Slamovits C.H."/>
            <person name="Roger A.J."/>
        </authorList>
    </citation>
    <scope>NUCLEOTIDE SEQUENCE [LARGE SCALE GENOMIC DNA]</scope>
    <source>
        <strain evidence="17">HOLO01</strain>
    </source>
</reference>
<evidence type="ECO:0000256" key="6">
    <source>
        <dbReference type="ARBA" id="ARBA00022490"/>
    </source>
</evidence>
<dbReference type="AlphaFoldDB" id="A0A4Q7DJI3"/>
<dbReference type="Pfam" id="PF01923">
    <property type="entry name" value="Cob_adeno_trans"/>
    <property type="match status" value="1"/>
</dbReference>
<gene>
    <name evidence="17" type="ORF">EQU50_00085</name>
</gene>